<proteinExistence type="predicted"/>
<gene>
    <name evidence="1" type="ORF">OUY22_07435</name>
</gene>
<comment type="caution">
    <text evidence="1">The sequence shown here is derived from an EMBL/GenBank/DDBJ whole genome shotgun (WGS) entry which is preliminary data.</text>
</comment>
<sequence length="114" mass="12879">MIIRTWRGWTRAADAADYEAYLMRTGFAEYTATPGNRGAYFTRRDAGERAEFFLITMWDSWEAVKAFAGEDPAVAVFYPEDDRFLVDKELTVDHYELFASTGDGPRPPDAAPAP</sequence>
<evidence type="ECO:0000313" key="1">
    <source>
        <dbReference type="EMBL" id="MDA0633249.1"/>
    </source>
</evidence>
<dbReference type="EMBL" id="JAPNNL010000018">
    <property type="protein sequence ID" value="MDA0633249.1"/>
    <property type="molecule type" value="Genomic_DNA"/>
</dbReference>
<protein>
    <recommendedName>
        <fullName evidence="3">Antibiotic biosynthesis monooxygenase</fullName>
    </recommendedName>
</protein>
<dbReference type="InterPro" id="IPR011008">
    <property type="entry name" value="Dimeric_a/b-barrel"/>
</dbReference>
<reference evidence="1" key="1">
    <citation type="submission" date="2022-11" db="EMBL/GenBank/DDBJ databases">
        <title>Nonomuraea corallina sp. nov., a new species of the genus Nonomuraea isolated from sea side sediment in Thai sea.</title>
        <authorList>
            <person name="Ngamcharungchit C."/>
            <person name="Matsumoto A."/>
            <person name="Suriyachadkun C."/>
            <person name="Panbangred W."/>
            <person name="Inahashi Y."/>
            <person name="Intra B."/>
        </authorList>
    </citation>
    <scope>NUCLEOTIDE SEQUENCE</scope>
    <source>
        <strain evidence="1">MCN248</strain>
    </source>
</reference>
<dbReference type="RefSeq" id="WP_270154049.1">
    <property type="nucleotide sequence ID" value="NZ_JAPNNL010000018.1"/>
</dbReference>
<keyword evidence="2" id="KW-1185">Reference proteome</keyword>
<evidence type="ECO:0000313" key="2">
    <source>
        <dbReference type="Proteomes" id="UP001144036"/>
    </source>
</evidence>
<accession>A0ABT4S7V0</accession>
<organism evidence="1 2">
    <name type="scientific">Nonomuraea corallina</name>
    <dbReference type="NCBI Taxonomy" id="2989783"/>
    <lineage>
        <taxon>Bacteria</taxon>
        <taxon>Bacillati</taxon>
        <taxon>Actinomycetota</taxon>
        <taxon>Actinomycetes</taxon>
        <taxon>Streptosporangiales</taxon>
        <taxon>Streptosporangiaceae</taxon>
        <taxon>Nonomuraea</taxon>
    </lineage>
</organism>
<name>A0ABT4S7V0_9ACTN</name>
<dbReference type="Proteomes" id="UP001144036">
    <property type="component" value="Unassembled WGS sequence"/>
</dbReference>
<evidence type="ECO:0008006" key="3">
    <source>
        <dbReference type="Google" id="ProtNLM"/>
    </source>
</evidence>
<dbReference type="SUPFAM" id="SSF54909">
    <property type="entry name" value="Dimeric alpha+beta barrel"/>
    <property type="match status" value="1"/>
</dbReference>